<dbReference type="Gramene" id="TuG1812S0003220300.01.T01">
    <property type="protein sequence ID" value="TuG1812S0003220300.01.T01"/>
    <property type="gene ID" value="TuG1812S0003220300.01"/>
</dbReference>
<reference evidence="3" key="2">
    <citation type="submission" date="2022-06" db="UniProtKB">
        <authorList>
            <consortium name="EnsemblPlants"/>
        </authorList>
    </citation>
    <scope>IDENTIFICATION</scope>
</reference>
<keyword evidence="4" id="KW-1185">Reference proteome</keyword>
<protein>
    <recommendedName>
        <fullName evidence="2">FAR1 domain-containing protein</fullName>
    </recommendedName>
</protein>
<dbReference type="Pfam" id="PF03101">
    <property type="entry name" value="FAR1"/>
    <property type="match status" value="2"/>
</dbReference>
<proteinExistence type="predicted"/>
<reference evidence="4" key="1">
    <citation type="journal article" date="2013" name="Nature">
        <title>Draft genome of the wheat A-genome progenitor Triticum urartu.</title>
        <authorList>
            <person name="Ling H.Q."/>
            <person name="Zhao S."/>
            <person name="Liu D."/>
            <person name="Wang J."/>
            <person name="Sun H."/>
            <person name="Zhang C."/>
            <person name="Fan H."/>
            <person name="Li D."/>
            <person name="Dong L."/>
            <person name="Tao Y."/>
            <person name="Gao C."/>
            <person name="Wu H."/>
            <person name="Li Y."/>
            <person name="Cui Y."/>
            <person name="Guo X."/>
            <person name="Zheng S."/>
            <person name="Wang B."/>
            <person name="Yu K."/>
            <person name="Liang Q."/>
            <person name="Yang W."/>
            <person name="Lou X."/>
            <person name="Chen J."/>
            <person name="Feng M."/>
            <person name="Jian J."/>
            <person name="Zhang X."/>
            <person name="Luo G."/>
            <person name="Jiang Y."/>
            <person name="Liu J."/>
            <person name="Wang Z."/>
            <person name="Sha Y."/>
            <person name="Zhang B."/>
            <person name="Wu H."/>
            <person name="Tang D."/>
            <person name="Shen Q."/>
            <person name="Xue P."/>
            <person name="Zou S."/>
            <person name="Wang X."/>
            <person name="Liu X."/>
            <person name="Wang F."/>
            <person name="Yang Y."/>
            <person name="An X."/>
            <person name="Dong Z."/>
            <person name="Zhang K."/>
            <person name="Zhang X."/>
            <person name="Luo M.C."/>
            <person name="Dvorak J."/>
            <person name="Tong Y."/>
            <person name="Wang J."/>
            <person name="Yang H."/>
            <person name="Li Z."/>
            <person name="Wang D."/>
            <person name="Zhang A."/>
            <person name="Wang J."/>
        </authorList>
    </citation>
    <scope>NUCLEOTIDE SEQUENCE</scope>
    <source>
        <strain evidence="4">cv. G1812</strain>
    </source>
</reference>
<dbReference type="PANTHER" id="PTHR46328">
    <property type="entry name" value="FAR-RED IMPAIRED RESPONSIVE (FAR1) FAMILY PROTEIN-RELATED"/>
    <property type="match status" value="1"/>
</dbReference>
<feature type="domain" description="FAR1" evidence="2">
    <location>
        <begin position="132"/>
        <end position="168"/>
    </location>
</feature>
<feature type="compositionally biased region" description="Acidic residues" evidence="1">
    <location>
        <begin position="195"/>
        <end position="211"/>
    </location>
</feature>
<accession>A0A8R7VFM0</accession>
<feature type="domain" description="FAR1" evidence="2">
    <location>
        <begin position="215"/>
        <end position="257"/>
    </location>
</feature>
<feature type="region of interest" description="Disordered" evidence="1">
    <location>
        <begin position="171"/>
        <end position="225"/>
    </location>
</feature>
<evidence type="ECO:0000313" key="3">
    <source>
        <dbReference type="EnsemblPlants" id="TuG1812S0003220300.01.T01"/>
    </source>
</evidence>
<sequence>MLDLNELRPDLNELPHDMDEKQPSIPQGNWTENGRSVYYTQTSRGPNPMGHDNVAGQSSTRGAPIVCLCSQRAILLMTGTAVNVPGPTRTELGAGVVDDVVQGEEGEDEVRAQPMEPYVGMRFDTLQIVKDHYNSYALQMGFSVKMNTSRRTPHTNVLVKQQFCCNKFKKPKADDGGAEAPPVLDPIPDPKPIDSDEEMEDEPPIFAEEEAGTSKKKKKRKRKTIKQTQCKAKMLVKLIDGRWQVKHFVRDHNHPLVNKPSLPKYLRSHQGISPDEKEFLRILYNCNLTT</sequence>
<evidence type="ECO:0000313" key="4">
    <source>
        <dbReference type="Proteomes" id="UP000015106"/>
    </source>
</evidence>
<dbReference type="PANTHER" id="PTHR46328:SF30">
    <property type="entry name" value="OS04G0641500 PROTEIN"/>
    <property type="match status" value="1"/>
</dbReference>
<dbReference type="EnsemblPlants" id="TuG1812S0003220300.01.T01">
    <property type="protein sequence ID" value="TuG1812S0003220300.01.T01"/>
    <property type="gene ID" value="TuG1812S0003220300.01"/>
</dbReference>
<feature type="compositionally biased region" description="Basic residues" evidence="1">
    <location>
        <begin position="214"/>
        <end position="225"/>
    </location>
</feature>
<feature type="compositionally biased region" description="Polar residues" evidence="1">
    <location>
        <begin position="24"/>
        <end position="33"/>
    </location>
</feature>
<feature type="region of interest" description="Disordered" evidence="1">
    <location>
        <begin position="1"/>
        <end position="33"/>
    </location>
</feature>
<evidence type="ECO:0000256" key="1">
    <source>
        <dbReference type="SAM" id="MobiDB-lite"/>
    </source>
</evidence>
<evidence type="ECO:0000259" key="2">
    <source>
        <dbReference type="Pfam" id="PF03101"/>
    </source>
</evidence>
<dbReference type="InterPro" id="IPR004330">
    <property type="entry name" value="FAR1_DNA_bnd_dom"/>
</dbReference>
<name>A0A8R7VFM0_TRIUA</name>
<dbReference type="Proteomes" id="UP000015106">
    <property type="component" value="Unassembled WGS sequence"/>
</dbReference>
<dbReference type="AlphaFoldDB" id="A0A8R7VFM0"/>
<organism evidence="3 4">
    <name type="scientific">Triticum urartu</name>
    <name type="common">Red wild einkorn</name>
    <name type="synonym">Crithodium urartu</name>
    <dbReference type="NCBI Taxonomy" id="4572"/>
    <lineage>
        <taxon>Eukaryota</taxon>
        <taxon>Viridiplantae</taxon>
        <taxon>Streptophyta</taxon>
        <taxon>Embryophyta</taxon>
        <taxon>Tracheophyta</taxon>
        <taxon>Spermatophyta</taxon>
        <taxon>Magnoliopsida</taxon>
        <taxon>Liliopsida</taxon>
        <taxon>Poales</taxon>
        <taxon>Poaceae</taxon>
        <taxon>BOP clade</taxon>
        <taxon>Pooideae</taxon>
        <taxon>Triticodae</taxon>
        <taxon>Triticeae</taxon>
        <taxon>Triticinae</taxon>
        <taxon>Triticum</taxon>
    </lineage>
</organism>
<feature type="compositionally biased region" description="Basic and acidic residues" evidence="1">
    <location>
        <begin position="1"/>
        <end position="22"/>
    </location>
</feature>